<proteinExistence type="predicted"/>
<organism evidence="1 2">
    <name type="scientific">Bacterioplanoides pacificum</name>
    <dbReference type="NCBI Taxonomy" id="1171596"/>
    <lineage>
        <taxon>Bacteria</taxon>
        <taxon>Pseudomonadati</taxon>
        <taxon>Pseudomonadota</taxon>
        <taxon>Gammaproteobacteria</taxon>
        <taxon>Oceanospirillales</taxon>
        <taxon>Oceanospirillaceae</taxon>
        <taxon>Bacterioplanoides</taxon>
    </lineage>
</organism>
<accession>A0ABV7VN82</accession>
<dbReference type="EMBL" id="JBHRYB010000001">
    <property type="protein sequence ID" value="MFC3678959.1"/>
    <property type="molecule type" value="Genomic_DNA"/>
</dbReference>
<comment type="caution">
    <text evidence="1">The sequence shown here is derived from an EMBL/GenBank/DDBJ whole genome shotgun (WGS) entry which is preliminary data.</text>
</comment>
<evidence type="ECO:0000313" key="2">
    <source>
        <dbReference type="Proteomes" id="UP001595722"/>
    </source>
</evidence>
<sequence length="45" mass="5791">MPEKPLNPFYIQLYEMVAMLKDIWRYKDLRILYKHPDWVMEKYRQ</sequence>
<reference evidence="2" key="1">
    <citation type="journal article" date="2019" name="Int. J. Syst. Evol. Microbiol.">
        <title>The Global Catalogue of Microorganisms (GCM) 10K type strain sequencing project: providing services to taxonomists for standard genome sequencing and annotation.</title>
        <authorList>
            <consortium name="The Broad Institute Genomics Platform"/>
            <consortium name="The Broad Institute Genome Sequencing Center for Infectious Disease"/>
            <person name="Wu L."/>
            <person name="Ma J."/>
        </authorList>
    </citation>
    <scope>NUCLEOTIDE SEQUENCE [LARGE SCALE GENOMIC DNA]</scope>
    <source>
        <strain evidence="2">KCTC 42424</strain>
    </source>
</reference>
<dbReference type="Proteomes" id="UP001595722">
    <property type="component" value="Unassembled WGS sequence"/>
</dbReference>
<name>A0ABV7VN82_9GAMM</name>
<protein>
    <submittedName>
        <fullName evidence="1">Uncharacterized protein</fullName>
    </submittedName>
</protein>
<gene>
    <name evidence="1" type="ORF">ACFOMG_02375</name>
</gene>
<keyword evidence="2" id="KW-1185">Reference proteome</keyword>
<evidence type="ECO:0000313" key="1">
    <source>
        <dbReference type="EMBL" id="MFC3678959.1"/>
    </source>
</evidence>
<dbReference type="RefSeq" id="WP_376864533.1">
    <property type="nucleotide sequence ID" value="NZ_JBHRYB010000001.1"/>
</dbReference>